<accession>A0A6P7SZS2</accession>
<dbReference type="RefSeq" id="XP_029643286.1">
    <property type="nucleotide sequence ID" value="XM_029787426.1"/>
</dbReference>
<dbReference type="Proteomes" id="UP000515154">
    <property type="component" value="Linkage group LG11"/>
</dbReference>
<sequence>MPSNDTFSLESMDKVFPNLPINYSDVNWLCERAILAPANEMVDKLNHEFLQKLTGTSEMTFDQLTTVDQDQVVQYHVIMKPTGMPPHNLTLKLGAPVMLRRNLDLSHLCNGTRLIVTAMTPYVLQATIITGGHKGENSLFQKHLSYLQMSHLNLRCFSFQSN</sequence>
<evidence type="ECO:0000313" key="3">
    <source>
        <dbReference type="RefSeq" id="XP_029643286.1"/>
    </source>
</evidence>
<name>A0A6P7SZS2_9MOLL</name>
<dbReference type="AlphaFoldDB" id="A0A6P7SZS2"/>
<proteinExistence type="predicted"/>
<gene>
    <name evidence="3" type="primary">LOC115217675</name>
</gene>
<keyword evidence="2" id="KW-1185">Reference proteome</keyword>
<dbReference type="PANTHER" id="PTHR10492:SF57">
    <property type="entry name" value="ATP-DEPENDENT DNA HELICASE"/>
    <property type="match status" value="1"/>
</dbReference>
<evidence type="ECO:0000259" key="1">
    <source>
        <dbReference type="Pfam" id="PF21530"/>
    </source>
</evidence>
<dbReference type="Pfam" id="PF21530">
    <property type="entry name" value="Pif1_2B_dom"/>
    <property type="match status" value="1"/>
</dbReference>
<reference evidence="3" key="1">
    <citation type="submission" date="2025-08" db="UniProtKB">
        <authorList>
            <consortium name="RefSeq"/>
        </authorList>
    </citation>
    <scope>IDENTIFICATION</scope>
</reference>
<dbReference type="InterPro" id="IPR027417">
    <property type="entry name" value="P-loop_NTPase"/>
</dbReference>
<dbReference type="InterPro" id="IPR049163">
    <property type="entry name" value="Pif1-like_2B_dom"/>
</dbReference>
<protein>
    <submittedName>
        <fullName evidence="3">Uncharacterized protein LOC115217675</fullName>
    </submittedName>
</protein>
<dbReference type="PANTHER" id="PTHR10492">
    <property type="match status" value="1"/>
</dbReference>
<organism evidence="2 3">
    <name type="scientific">Octopus sinensis</name>
    <name type="common">East Asian common octopus</name>
    <dbReference type="NCBI Taxonomy" id="2607531"/>
    <lineage>
        <taxon>Eukaryota</taxon>
        <taxon>Metazoa</taxon>
        <taxon>Spiralia</taxon>
        <taxon>Lophotrochozoa</taxon>
        <taxon>Mollusca</taxon>
        <taxon>Cephalopoda</taxon>
        <taxon>Coleoidea</taxon>
        <taxon>Octopodiformes</taxon>
        <taxon>Octopoda</taxon>
        <taxon>Incirrata</taxon>
        <taxon>Octopodidae</taxon>
        <taxon>Octopus</taxon>
    </lineage>
</organism>
<dbReference type="KEGG" id="osn:115217675"/>
<feature type="domain" description="DNA helicase Pif1-like 2B" evidence="1">
    <location>
        <begin position="82"/>
        <end position="118"/>
    </location>
</feature>
<dbReference type="SUPFAM" id="SSF52540">
    <property type="entry name" value="P-loop containing nucleoside triphosphate hydrolases"/>
    <property type="match status" value="1"/>
</dbReference>
<evidence type="ECO:0000313" key="2">
    <source>
        <dbReference type="Proteomes" id="UP000515154"/>
    </source>
</evidence>